<dbReference type="STRING" id="1891926.Fuma_01996"/>
<dbReference type="AlphaFoldDB" id="A0A1P8WE93"/>
<reference evidence="2 3" key="1">
    <citation type="journal article" date="2016" name="Front. Microbiol.">
        <title>Fuerstia marisgermanicae gen. nov., sp. nov., an Unusual Member of the Phylum Planctomycetes from the German Wadden Sea.</title>
        <authorList>
            <person name="Kohn T."/>
            <person name="Heuer A."/>
            <person name="Jogler M."/>
            <person name="Vollmers J."/>
            <person name="Boedeker C."/>
            <person name="Bunk B."/>
            <person name="Rast P."/>
            <person name="Borchert D."/>
            <person name="Glockner I."/>
            <person name="Freese H.M."/>
            <person name="Klenk H.P."/>
            <person name="Overmann J."/>
            <person name="Kaster A.K."/>
            <person name="Rohde M."/>
            <person name="Wiegand S."/>
            <person name="Jogler C."/>
        </authorList>
    </citation>
    <scope>NUCLEOTIDE SEQUENCE [LARGE SCALE GENOMIC DNA]</scope>
    <source>
        <strain evidence="2 3">NH11</strain>
    </source>
</reference>
<organism evidence="2 3">
    <name type="scientific">Fuerstiella marisgermanici</name>
    <dbReference type="NCBI Taxonomy" id="1891926"/>
    <lineage>
        <taxon>Bacteria</taxon>
        <taxon>Pseudomonadati</taxon>
        <taxon>Planctomycetota</taxon>
        <taxon>Planctomycetia</taxon>
        <taxon>Planctomycetales</taxon>
        <taxon>Planctomycetaceae</taxon>
        <taxon>Fuerstiella</taxon>
    </lineage>
</organism>
<feature type="compositionally biased region" description="Polar residues" evidence="1">
    <location>
        <begin position="156"/>
        <end position="167"/>
    </location>
</feature>
<evidence type="ECO:0000256" key="1">
    <source>
        <dbReference type="SAM" id="MobiDB-lite"/>
    </source>
</evidence>
<protein>
    <recommendedName>
        <fullName evidence="4">Tetratricopeptide repeat protein</fullName>
    </recommendedName>
</protein>
<evidence type="ECO:0000313" key="3">
    <source>
        <dbReference type="Proteomes" id="UP000187735"/>
    </source>
</evidence>
<dbReference type="EMBL" id="CP017641">
    <property type="protein sequence ID" value="APZ92385.1"/>
    <property type="molecule type" value="Genomic_DNA"/>
</dbReference>
<name>A0A1P8WE93_9PLAN</name>
<keyword evidence="3" id="KW-1185">Reference proteome</keyword>
<sequence>MKATFRRYRLLIIVVTFLVIVSLQENSERDSQSKETDEQLPYVMHALYPNSARVEYALAVQSVMNNDLKAARAHFEAALATGEKTNEDLFYYYAVTLVRMRAHPEEIDAAVKAWRFNFPYSDRSDPKTAAARPAAKSTVKNSGSSDGGPQRRDRSQTAVETATQCLD</sequence>
<evidence type="ECO:0000313" key="2">
    <source>
        <dbReference type="EMBL" id="APZ92385.1"/>
    </source>
</evidence>
<accession>A0A1P8WE93</accession>
<gene>
    <name evidence="2" type="ORF">Fuma_01996</name>
</gene>
<feature type="region of interest" description="Disordered" evidence="1">
    <location>
        <begin position="124"/>
        <end position="167"/>
    </location>
</feature>
<dbReference type="Proteomes" id="UP000187735">
    <property type="component" value="Chromosome"/>
</dbReference>
<dbReference type="KEGG" id="fmr:Fuma_01996"/>
<proteinExistence type="predicted"/>
<dbReference type="RefSeq" id="WP_077024014.1">
    <property type="nucleotide sequence ID" value="NZ_CP017641.1"/>
</dbReference>
<evidence type="ECO:0008006" key="4">
    <source>
        <dbReference type="Google" id="ProtNLM"/>
    </source>
</evidence>